<dbReference type="RefSeq" id="WP_069312002.1">
    <property type="nucleotide sequence ID" value="NZ_MDTU01000001.1"/>
</dbReference>
<dbReference type="Proteomes" id="UP000094329">
    <property type="component" value="Unassembled WGS sequence"/>
</dbReference>
<dbReference type="EMBL" id="MDTU01000001">
    <property type="protein sequence ID" value="ODN42204.1"/>
    <property type="molecule type" value="Genomic_DNA"/>
</dbReference>
<protein>
    <submittedName>
        <fullName evidence="1">Uncharacterized protein</fullName>
    </submittedName>
</protein>
<comment type="caution">
    <text evidence="1">The sequence shown here is derived from an EMBL/GenBank/DDBJ whole genome shotgun (WGS) entry which is preliminary data.</text>
</comment>
<keyword evidence="2" id="KW-1185">Reference proteome</keyword>
<evidence type="ECO:0000313" key="2">
    <source>
        <dbReference type="Proteomes" id="UP000094329"/>
    </source>
</evidence>
<sequence length="81" mass="9513">MAFDKTKSPQFNQVVLDTGCASYPRTFMDFSIWLEKKGHIDYSRQSVAYVPTPDDFYHFHMPISLENKFNQYASYAAKNLY</sequence>
<gene>
    <name evidence="1" type="ORF">BGC07_03715</name>
</gene>
<evidence type="ECO:0000313" key="1">
    <source>
        <dbReference type="EMBL" id="ODN42204.1"/>
    </source>
</evidence>
<proteinExistence type="predicted"/>
<accession>A0ABX3A0Q1</accession>
<organism evidence="1 2">
    <name type="scientific">Piscirickettsia litoralis</name>
    <dbReference type="NCBI Taxonomy" id="1891921"/>
    <lineage>
        <taxon>Bacteria</taxon>
        <taxon>Pseudomonadati</taxon>
        <taxon>Pseudomonadota</taxon>
        <taxon>Gammaproteobacteria</taxon>
        <taxon>Thiotrichales</taxon>
        <taxon>Piscirickettsiaceae</taxon>
        <taxon>Piscirickettsia</taxon>
    </lineage>
</organism>
<reference evidence="1 2" key="1">
    <citation type="submission" date="2016-08" db="EMBL/GenBank/DDBJ databases">
        <title>Draft genome sequence of Candidatus Piscirickettsia litoralis, from seawater.</title>
        <authorList>
            <person name="Wan X."/>
            <person name="Lee A.J."/>
            <person name="Hou S."/>
            <person name="Donachie S.P."/>
        </authorList>
    </citation>
    <scope>NUCLEOTIDE SEQUENCE [LARGE SCALE GENOMIC DNA]</scope>
    <source>
        <strain evidence="1 2">Y2</strain>
    </source>
</reference>
<name>A0ABX3A0Q1_9GAMM</name>